<dbReference type="CDD" id="cd00118">
    <property type="entry name" value="LysM"/>
    <property type="match status" value="3"/>
</dbReference>
<dbReference type="EMBL" id="CP062983">
    <property type="protein sequence ID" value="QPC81942.1"/>
    <property type="molecule type" value="Genomic_DNA"/>
</dbReference>
<evidence type="ECO:0000313" key="3">
    <source>
        <dbReference type="EMBL" id="QPC81942.1"/>
    </source>
</evidence>
<keyword evidence="4" id="KW-1185">Reference proteome</keyword>
<evidence type="ECO:0000259" key="2">
    <source>
        <dbReference type="PROSITE" id="PS51782"/>
    </source>
</evidence>
<feature type="signal peptide" evidence="1">
    <location>
        <begin position="1"/>
        <end position="25"/>
    </location>
</feature>
<dbReference type="SUPFAM" id="SSF54106">
    <property type="entry name" value="LysM domain"/>
    <property type="match status" value="3"/>
</dbReference>
<reference evidence="3 4" key="1">
    <citation type="submission" date="2020-02" db="EMBL/GenBank/DDBJ databases">
        <authorList>
            <person name="Zheng R.K."/>
            <person name="Sun C.M."/>
        </authorList>
    </citation>
    <scope>NUCLEOTIDE SEQUENCE [LARGE SCALE GENOMIC DNA]</scope>
    <source>
        <strain evidence="4">rifampicinis</strain>
    </source>
</reference>
<feature type="domain" description="LysM" evidence="2">
    <location>
        <begin position="28"/>
        <end position="72"/>
    </location>
</feature>
<dbReference type="Proteomes" id="UP000594468">
    <property type="component" value="Chromosome"/>
</dbReference>
<dbReference type="AlphaFoldDB" id="A0A7S8IDW2"/>
<dbReference type="RefSeq" id="WP_195170012.1">
    <property type="nucleotide sequence ID" value="NZ_CP062983.1"/>
</dbReference>
<evidence type="ECO:0000313" key="4">
    <source>
        <dbReference type="Proteomes" id="UP000594468"/>
    </source>
</evidence>
<gene>
    <name evidence="3" type="ORF">G4Y79_19970</name>
</gene>
<dbReference type="InterPro" id="IPR036779">
    <property type="entry name" value="LysM_dom_sf"/>
</dbReference>
<keyword evidence="1" id="KW-0732">Signal</keyword>
<feature type="domain" description="LysM" evidence="2">
    <location>
        <begin position="86"/>
        <end position="130"/>
    </location>
</feature>
<dbReference type="Gene3D" id="3.10.350.10">
    <property type="entry name" value="LysM domain"/>
    <property type="match status" value="3"/>
</dbReference>
<dbReference type="SMART" id="SM00257">
    <property type="entry name" value="LysM"/>
    <property type="match status" value="3"/>
</dbReference>
<feature type="domain" description="LysM" evidence="2">
    <location>
        <begin position="148"/>
        <end position="192"/>
    </location>
</feature>
<dbReference type="KEGG" id="pmet:G4Y79_19970"/>
<proteinExistence type="predicted"/>
<accession>A0A7S8IDW2</accession>
<organism evidence="3 4">
    <name type="scientific">Phototrophicus methaneseepsis</name>
    <dbReference type="NCBI Taxonomy" id="2710758"/>
    <lineage>
        <taxon>Bacteria</taxon>
        <taxon>Bacillati</taxon>
        <taxon>Chloroflexota</taxon>
        <taxon>Candidatus Thermofontia</taxon>
        <taxon>Phototrophicales</taxon>
        <taxon>Phototrophicaceae</taxon>
        <taxon>Phototrophicus</taxon>
    </lineage>
</organism>
<dbReference type="PROSITE" id="PS51782">
    <property type="entry name" value="LYSM"/>
    <property type="match status" value="3"/>
</dbReference>
<feature type="chain" id="PRO_5032819859" evidence="1">
    <location>
        <begin position="26"/>
        <end position="193"/>
    </location>
</feature>
<dbReference type="PANTHER" id="PTHR33734:SF22">
    <property type="entry name" value="MEMBRANE-BOUND LYTIC MUREIN TRANSGLYCOSYLASE D"/>
    <property type="match status" value="1"/>
</dbReference>
<dbReference type="PANTHER" id="PTHR33734">
    <property type="entry name" value="LYSM DOMAIN-CONTAINING GPI-ANCHORED PROTEIN 2"/>
    <property type="match status" value="1"/>
</dbReference>
<name>A0A7S8IDW2_9CHLR</name>
<dbReference type="Pfam" id="PF01476">
    <property type="entry name" value="LysM"/>
    <property type="match status" value="3"/>
</dbReference>
<evidence type="ECO:0000256" key="1">
    <source>
        <dbReference type="SAM" id="SignalP"/>
    </source>
</evidence>
<dbReference type="InterPro" id="IPR018392">
    <property type="entry name" value="LysM"/>
</dbReference>
<protein>
    <submittedName>
        <fullName evidence="3">LysM peptidoglycan-binding domain-containing protein</fullName>
    </submittedName>
</protein>
<sequence length="193" mass="21314">MYRKLMTRVVLVMVLLVLGTQVVSAQDRVYIVQPGDTLGAIANHYGVPLNVIVSYNSIVNPSRIYAGQRLLIPSSWNTPAPAPSATQYVVKAGDTLKKIADWYGTTWQALASYNGIANANWIYAGMVIYIPSGGYVPPAPQPQPTPSNVYYVRYGDTMLRIANYFGVNVWRLAEANGIYNLNRIYAGQRLVIP</sequence>